<sequence>MPLQAHNTNNKRPIAAMTQHHFGQQQPLHRRRRFQLSNAAVSPRDVLDPARRRFRVPEYCPPWRLGGINHNYNHDEARSGLKRSYIGALIYRPEGGSGELAVHVFDGYRVKIRRVELESRVVDRFSKKRPLTSHVSSNLFVVQKLVPVHYSAKTHFELDADGGFQERHEVTLNFERKFVTKLVSSFGPFARCFHSEAYLNVC</sequence>
<dbReference type="AlphaFoldDB" id="A0A1Q3FVW4"/>
<proteinExistence type="predicted"/>
<dbReference type="EMBL" id="GFDL01003439">
    <property type="protein sequence ID" value="JAV31606.1"/>
    <property type="molecule type" value="Transcribed_RNA"/>
</dbReference>
<organism evidence="1">
    <name type="scientific">Culex tarsalis</name>
    <name type="common">Encephalitis mosquito</name>
    <dbReference type="NCBI Taxonomy" id="7177"/>
    <lineage>
        <taxon>Eukaryota</taxon>
        <taxon>Metazoa</taxon>
        <taxon>Ecdysozoa</taxon>
        <taxon>Arthropoda</taxon>
        <taxon>Hexapoda</taxon>
        <taxon>Insecta</taxon>
        <taxon>Pterygota</taxon>
        <taxon>Neoptera</taxon>
        <taxon>Endopterygota</taxon>
        <taxon>Diptera</taxon>
        <taxon>Nematocera</taxon>
        <taxon>Culicoidea</taxon>
        <taxon>Culicidae</taxon>
        <taxon>Culicinae</taxon>
        <taxon>Culicini</taxon>
        <taxon>Culex</taxon>
        <taxon>Culex</taxon>
    </lineage>
</organism>
<protein>
    <submittedName>
        <fullName evidence="1">Uncharacterized protein</fullName>
    </submittedName>
</protein>
<evidence type="ECO:0000313" key="1">
    <source>
        <dbReference type="EMBL" id="JAV31606.1"/>
    </source>
</evidence>
<accession>A0A1Q3FVW4</accession>
<name>A0A1Q3FVW4_CULTA</name>
<reference evidence="1" key="1">
    <citation type="submission" date="2017-01" db="EMBL/GenBank/DDBJ databases">
        <title>A deep insight into the sialotranscriptome of adult male and female Cluex tarsalis mosquitoes.</title>
        <authorList>
            <person name="Ribeiro J.M."/>
            <person name="Moreira F."/>
            <person name="Bernard K.A."/>
            <person name="Calvo E."/>
        </authorList>
    </citation>
    <scope>NUCLEOTIDE SEQUENCE</scope>
    <source>
        <strain evidence="1">Kern County</strain>
        <tissue evidence="1">Salivary glands</tissue>
    </source>
</reference>